<comment type="caution">
    <text evidence="2">The sequence shown here is derived from an EMBL/GenBank/DDBJ whole genome shotgun (WGS) entry which is preliminary data.</text>
</comment>
<dbReference type="InterPro" id="IPR003409">
    <property type="entry name" value="MORN"/>
</dbReference>
<protein>
    <submittedName>
        <fullName evidence="2">Uncharacterized protein</fullName>
    </submittedName>
</protein>
<proteinExistence type="predicted"/>
<dbReference type="CDD" id="cd18774">
    <property type="entry name" value="PDC2_HK_sensor"/>
    <property type="match status" value="1"/>
</dbReference>
<dbReference type="FunFam" id="2.20.110.10:FF:000025">
    <property type="entry name" value="MORN repeat, putative"/>
    <property type="match status" value="1"/>
</dbReference>
<sequence length="157" mass="16975">MPPKSKAKAEPPPEDLAVAAPAIAEPTTGEGEFSFADGSTYKGAWVRVPETGAIVREGRGVLSHVTIGHKYVGEWKDDRMHGYGEFTYASGAKYAGQWEANRYSGHGKYSYPDGSSYEGNWVDNQMHGLGMFVDTKGISWKGQFYNGSGPGLHALVV</sequence>
<accession>A0A8J6CDZ4</accession>
<dbReference type="PANTHER" id="PTHR46917:SF1">
    <property type="entry name" value="MORN REPEAT-CONTAINING PROTEIN 2"/>
    <property type="match status" value="1"/>
</dbReference>
<keyword evidence="1" id="KW-0677">Repeat</keyword>
<evidence type="ECO:0000313" key="3">
    <source>
        <dbReference type="Proteomes" id="UP000751190"/>
    </source>
</evidence>
<dbReference type="PANTHER" id="PTHR46917">
    <property type="entry name" value="MORN REPEAT-CONTAINING PROTEIN 2"/>
    <property type="match status" value="1"/>
</dbReference>
<dbReference type="AlphaFoldDB" id="A0A8J6CDZ4"/>
<dbReference type="Pfam" id="PF02493">
    <property type="entry name" value="MORN"/>
    <property type="match status" value="4"/>
</dbReference>
<evidence type="ECO:0000313" key="2">
    <source>
        <dbReference type="EMBL" id="KAG8464033.1"/>
    </source>
</evidence>
<dbReference type="OrthoDB" id="437960at2759"/>
<dbReference type="SUPFAM" id="SSF82185">
    <property type="entry name" value="Histone H3 K4-specific methyltransferase SET7/9 N-terminal domain"/>
    <property type="match status" value="1"/>
</dbReference>
<reference evidence="2" key="1">
    <citation type="submission" date="2021-05" db="EMBL/GenBank/DDBJ databases">
        <title>The genome of the haptophyte Pavlova lutheri (Diacronema luteri, Pavlovales) - a model for lipid biosynthesis in eukaryotic algae.</title>
        <authorList>
            <person name="Hulatt C.J."/>
            <person name="Posewitz M.C."/>
        </authorList>
    </citation>
    <scope>NUCLEOTIDE SEQUENCE</scope>
    <source>
        <strain evidence="2">NIVA-4/92</strain>
    </source>
</reference>
<dbReference type="Proteomes" id="UP000751190">
    <property type="component" value="Unassembled WGS sequence"/>
</dbReference>
<dbReference type="SMART" id="SM00698">
    <property type="entry name" value="MORN"/>
    <property type="match status" value="3"/>
</dbReference>
<gene>
    <name evidence="2" type="ORF">KFE25_000201</name>
</gene>
<organism evidence="2 3">
    <name type="scientific">Diacronema lutheri</name>
    <name type="common">Unicellular marine alga</name>
    <name type="synonym">Monochrysis lutheri</name>
    <dbReference type="NCBI Taxonomy" id="2081491"/>
    <lineage>
        <taxon>Eukaryota</taxon>
        <taxon>Haptista</taxon>
        <taxon>Haptophyta</taxon>
        <taxon>Pavlovophyceae</taxon>
        <taxon>Pavlovales</taxon>
        <taxon>Pavlovaceae</taxon>
        <taxon>Diacronema</taxon>
    </lineage>
</organism>
<keyword evidence="3" id="KW-1185">Reference proteome</keyword>
<name>A0A8J6CDZ4_DIALT</name>
<dbReference type="EMBL" id="JAGTXO010000014">
    <property type="protein sequence ID" value="KAG8464033.1"/>
    <property type="molecule type" value="Genomic_DNA"/>
</dbReference>
<dbReference type="InterPro" id="IPR052849">
    <property type="entry name" value="MORN_repeat_protein"/>
</dbReference>
<evidence type="ECO:0000256" key="1">
    <source>
        <dbReference type="ARBA" id="ARBA00022737"/>
    </source>
</evidence>
<dbReference type="OMA" id="ANAIHGE"/>
<dbReference type="Gene3D" id="2.20.110.10">
    <property type="entry name" value="Histone H3 K4-specific methyltransferase SET7/9 N-terminal domain"/>
    <property type="match status" value="2"/>
</dbReference>